<evidence type="ECO:0000259" key="6">
    <source>
        <dbReference type="SMART" id="SM00423"/>
    </source>
</evidence>
<dbReference type="GO" id="GO:0030334">
    <property type="term" value="P:regulation of cell migration"/>
    <property type="evidence" value="ECO:0007669"/>
    <property type="project" value="TreeGrafter"/>
</dbReference>
<keyword evidence="5" id="KW-1133">Transmembrane helix</keyword>
<dbReference type="AlphaFoldDB" id="A0A7R9EZK5"/>
<dbReference type="GO" id="GO:0048731">
    <property type="term" value="P:system development"/>
    <property type="evidence" value="ECO:0007669"/>
    <property type="project" value="UniProtKB-ARBA"/>
</dbReference>
<protein>
    <recommendedName>
        <fullName evidence="9">Plexin A</fullName>
    </recommendedName>
</protein>
<dbReference type="Pfam" id="PF18020">
    <property type="entry name" value="TIG_2"/>
    <property type="match status" value="1"/>
</dbReference>
<dbReference type="Pfam" id="PF24479">
    <property type="entry name" value="PSI_PlexinA-B"/>
    <property type="match status" value="1"/>
</dbReference>
<feature type="domain" description="IPT/TIG" evidence="7">
    <location>
        <begin position="821"/>
        <end position="923"/>
    </location>
</feature>
<feature type="domain" description="IPT/TIG" evidence="7">
    <location>
        <begin position="641"/>
        <end position="733"/>
    </location>
</feature>
<dbReference type="InterPro" id="IPR041019">
    <property type="entry name" value="TIG1_plexin"/>
</dbReference>
<evidence type="ECO:0000259" key="7">
    <source>
        <dbReference type="SMART" id="SM00429"/>
    </source>
</evidence>
<accession>A0A7R9EZK5</accession>
<evidence type="ECO:0000313" key="8">
    <source>
        <dbReference type="EMBL" id="CAD7443876.1"/>
    </source>
</evidence>
<feature type="domain" description="PSI" evidence="6">
    <location>
        <begin position="474"/>
        <end position="509"/>
    </location>
</feature>
<feature type="coiled-coil region" evidence="4">
    <location>
        <begin position="1068"/>
        <end position="1095"/>
    </location>
</feature>
<keyword evidence="2 5" id="KW-0472">Membrane</keyword>
<dbReference type="InterPro" id="IPR014756">
    <property type="entry name" value="Ig_E-set"/>
</dbReference>
<dbReference type="Pfam" id="PF17960">
    <property type="entry name" value="TIG_plexin"/>
    <property type="match status" value="1"/>
</dbReference>
<evidence type="ECO:0000256" key="3">
    <source>
        <dbReference type="ARBA" id="ARBA00023180"/>
    </source>
</evidence>
<dbReference type="GO" id="GO:0005886">
    <property type="term" value="C:plasma membrane"/>
    <property type="evidence" value="ECO:0007669"/>
    <property type="project" value="TreeGrafter"/>
</dbReference>
<proteinExistence type="predicted"/>
<dbReference type="SMART" id="SM00429">
    <property type="entry name" value="IPT"/>
    <property type="match status" value="3"/>
</dbReference>
<dbReference type="InterPro" id="IPR002165">
    <property type="entry name" value="Plexin_repeat"/>
</dbReference>
<dbReference type="InterPro" id="IPR016201">
    <property type="entry name" value="PSI"/>
</dbReference>
<dbReference type="PANTHER" id="PTHR22625:SF70">
    <property type="entry name" value="PLEXIN A, ISOFORM A"/>
    <property type="match status" value="1"/>
</dbReference>
<feature type="domain" description="IPT/TIG" evidence="7">
    <location>
        <begin position="734"/>
        <end position="819"/>
    </location>
</feature>
<dbReference type="PANTHER" id="PTHR22625">
    <property type="entry name" value="PLEXIN"/>
    <property type="match status" value="1"/>
</dbReference>
<dbReference type="CDD" id="cd01179">
    <property type="entry name" value="IPT_plexin_repeat2"/>
    <property type="match status" value="1"/>
</dbReference>
<feature type="domain" description="PSI" evidence="6">
    <location>
        <begin position="80"/>
        <end position="121"/>
    </location>
</feature>
<sequence length="1210" mass="134719">MSTCSEALLSQQTILPMTGRLRFESWPAETERPGQSRAENSSLLTPSLCKAYRPDPSPSLVRDCYIALHRFQVSKVKVQECSVYKTCWECLGAKDPYCGWCSLENKVTDDERWEEVETICALRGYAGELSANDYLGHVIIGQMVFNFSSPDFVTTLATDRLREEDTYLSGVLQELARSPACLSQYAPRAGQCPQFVSVSVLFKSWPMSTSCLFQYAPRDDQCPQLVSASVRSKSWPVSPVCVCLSKLQELASVPSLCLSHTLQELASVPSLFLSRYSSRAGQCPQLVCLSTLQEMASVPSLFLPQYAPRDGQCPQLVSASVRSKSWPVSPVCVCLSTLQELASVPSLCMFRCSLRSDCSDAAKDPLYWISYKSGRCTTITAVTPNQLQRTTARTLDLVIDNLPTLSGQFLCAFTALDKTLITNATRKSYGVNCTTPRTDQLPSIPPGQHHFTAKLSVRMTSGPDFVATNFTFFDCNTYSSCTQCVSSSFPCDWCVDGHRCTHDTAENCRNDILVTGVSQFIVQTRFVCQFNIEGRVTSVNAQLLGDTIYCDQMEFTYTSRAPNITATFAVIWGGSKPLDNPDNIHVVIYRCRDMADNCGMCLALAEKYGCGWCQVSDRCEVKDQCDQGTGVWLNRNQTCPNPEVISFEPQLGPWEGGTNITIRGINLGKTFNDIYGGVSVAGIPCEPYAHLYTKTKLIVCYVDGPGTNEPRRGPVIVRVEDFRGESKHNYEFVDPVIDAISPKYGPRSGGTKIKINGKYMNAGSRIQAFIDDIPCEIIGTSAEEAECKTSASDRQRSGKLRMKFDKGDRIFDKDLFEYVEDPTIESAESGVAGQVKIPKGIPAGGIRISVSGKNLAYIQNPRMYVYYKDKQFSSTCVVLSNSNMACSSPTIEFDKEPDAENPMKLEYGFLMDNVTGVQNLSMDHNPFLLYPNPIYDKFDEEVKYYKSDYLTINGQHLDRACQESDVVVQIGNSFCNVTSLSRQQLTCRPPTTQPPALDEDGHVNPQELPQVVVIVGGTLRYVIGKLSYASPAGLNGALSKPALYSIIGVIVLLVIVFAAFLIAYRRKSTESNRVLKNMQEQMDILELRVAAECKEAFAELQTEMTDLTGDLTLGGIPFLEYRTYAMKILFPNMDDHAVLQWERPELLRKEKGLRLFGQLIMNKTFLLLFIRTLESNRYFSMRDSECCIPHHGNTTEQDGILHRHLENIAR</sequence>
<evidence type="ECO:0000256" key="2">
    <source>
        <dbReference type="ARBA" id="ARBA00023136"/>
    </source>
</evidence>
<comment type="subcellular location">
    <subcellularLocation>
        <location evidence="1">Membrane</location>
        <topology evidence="1">Single-pass type I membrane protein</topology>
    </subcellularLocation>
</comment>
<dbReference type="InterPro" id="IPR031148">
    <property type="entry name" value="Plexin"/>
</dbReference>
<keyword evidence="5" id="KW-0812">Transmembrane</keyword>
<organism evidence="8">
    <name type="scientific">Timema bartmani</name>
    <dbReference type="NCBI Taxonomy" id="61472"/>
    <lineage>
        <taxon>Eukaryota</taxon>
        <taxon>Metazoa</taxon>
        <taxon>Ecdysozoa</taxon>
        <taxon>Arthropoda</taxon>
        <taxon>Hexapoda</taxon>
        <taxon>Insecta</taxon>
        <taxon>Pterygota</taxon>
        <taxon>Neoptera</taxon>
        <taxon>Polyneoptera</taxon>
        <taxon>Phasmatodea</taxon>
        <taxon>Timematodea</taxon>
        <taxon>Timematoidea</taxon>
        <taxon>Timematidae</taxon>
        <taxon>Timema</taxon>
    </lineage>
</organism>
<evidence type="ECO:0000256" key="4">
    <source>
        <dbReference type="SAM" id="Coils"/>
    </source>
</evidence>
<dbReference type="InterPro" id="IPR013783">
    <property type="entry name" value="Ig-like_fold"/>
</dbReference>
<dbReference type="Pfam" id="PF08337">
    <property type="entry name" value="Plexin_cytopl"/>
    <property type="match status" value="1"/>
</dbReference>
<dbReference type="Pfam" id="PF01833">
    <property type="entry name" value="TIG"/>
    <property type="match status" value="3"/>
</dbReference>
<gene>
    <name evidence="8" type="ORF">TBIB3V08_LOCUS6272</name>
</gene>
<dbReference type="Gene3D" id="1.10.506.10">
    <property type="entry name" value="GTPase Activation - p120gap, domain 1"/>
    <property type="match status" value="1"/>
</dbReference>
<dbReference type="FunFam" id="2.60.40.10:FF:001556">
    <property type="entry name" value="Plexin A, isoform B"/>
    <property type="match status" value="1"/>
</dbReference>
<evidence type="ECO:0000256" key="5">
    <source>
        <dbReference type="SAM" id="Phobius"/>
    </source>
</evidence>
<dbReference type="EMBL" id="OD566382">
    <property type="protein sequence ID" value="CAD7443876.1"/>
    <property type="molecule type" value="Genomic_DNA"/>
</dbReference>
<dbReference type="GO" id="GO:0017154">
    <property type="term" value="F:semaphorin receptor activity"/>
    <property type="evidence" value="ECO:0007669"/>
    <property type="project" value="InterPro"/>
</dbReference>
<dbReference type="Pfam" id="PF01437">
    <property type="entry name" value="PSI"/>
    <property type="match status" value="2"/>
</dbReference>
<reference evidence="8" key="1">
    <citation type="submission" date="2020-11" db="EMBL/GenBank/DDBJ databases">
        <authorList>
            <person name="Tran Van P."/>
        </authorList>
    </citation>
    <scope>NUCLEOTIDE SEQUENCE</scope>
</reference>
<dbReference type="FunFam" id="2.60.40.10:FF:001688">
    <property type="entry name" value="GM13016"/>
    <property type="match status" value="1"/>
</dbReference>
<dbReference type="GO" id="GO:0002116">
    <property type="term" value="C:semaphorin receptor complex"/>
    <property type="evidence" value="ECO:0007669"/>
    <property type="project" value="TreeGrafter"/>
</dbReference>
<evidence type="ECO:0000256" key="1">
    <source>
        <dbReference type="ARBA" id="ARBA00004479"/>
    </source>
</evidence>
<dbReference type="InterPro" id="IPR008936">
    <property type="entry name" value="Rho_GTPase_activation_prot"/>
</dbReference>
<dbReference type="SMART" id="SM00423">
    <property type="entry name" value="PSI"/>
    <property type="match status" value="3"/>
</dbReference>
<dbReference type="InterPro" id="IPR002909">
    <property type="entry name" value="IPT_dom"/>
</dbReference>
<dbReference type="SUPFAM" id="SSF81296">
    <property type="entry name" value="E set domains"/>
    <property type="match status" value="3"/>
</dbReference>
<evidence type="ECO:0008006" key="9">
    <source>
        <dbReference type="Google" id="ProtNLM"/>
    </source>
</evidence>
<feature type="transmembrane region" description="Helical" evidence="5">
    <location>
        <begin position="1042"/>
        <end position="1064"/>
    </location>
</feature>
<feature type="domain" description="PSI" evidence="6">
    <location>
        <begin position="590"/>
        <end position="640"/>
    </location>
</feature>
<keyword evidence="4" id="KW-0175">Coiled coil</keyword>
<dbReference type="Gene3D" id="2.60.40.10">
    <property type="entry name" value="Immunoglobulins"/>
    <property type="match status" value="3"/>
</dbReference>
<dbReference type="InterPro" id="IPR013548">
    <property type="entry name" value="Plexin_cytoplasmic_RasGAP_dom"/>
</dbReference>
<keyword evidence="3" id="KW-0325">Glycoprotein</keyword>
<name>A0A7R9EZK5_9NEOP</name>
<dbReference type="SUPFAM" id="SSF103575">
    <property type="entry name" value="Plexin repeat"/>
    <property type="match status" value="2"/>
</dbReference>
<dbReference type="InterPro" id="IPR041362">
    <property type="entry name" value="TIG2_plexin"/>
</dbReference>
<dbReference type="GO" id="GO:0048468">
    <property type="term" value="P:cell development"/>
    <property type="evidence" value="ECO:0007669"/>
    <property type="project" value="UniProtKB-ARBA"/>
</dbReference>
<dbReference type="Gene3D" id="3.30.1680.10">
    <property type="entry name" value="ligand-binding face of the semaphorins, domain 2"/>
    <property type="match status" value="1"/>
</dbReference>